<reference evidence="1 2" key="1">
    <citation type="submission" date="2019-06" db="EMBL/GenBank/DDBJ databases">
        <authorList>
            <person name="Broberg M."/>
        </authorList>
    </citation>
    <scope>NUCLEOTIDE SEQUENCE [LARGE SCALE GENOMIC DNA]</scope>
</reference>
<keyword evidence="2" id="KW-1185">Reference proteome</keyword>
<proteinExistence type="predicted"/>
<evidence type="ECO:0000313" key="1">
    <source>
        <dbReference type="EMBL" id="VUC20459.1"/>
    </source>
</evidence>
<protein>
    <submittedName>
        <fullName evidence="1">Uncharacterized protein</fullName>
    </submittedName>
</protein>
<gene>
    <name evidence="1" type="ORF">CLO192961_LOCUS22774</name>
</gene>
<comment type="caution">
    <text evidence="1">The sequence shown here is derived from an EMBL/GenBank/DDBJ whole genome shotgun (WGS) entry which is preliminary data.</text>
</comment>
<name>A0ABY6TPC1_BIOOC</name>
<accession>A0ABY6TPC1</accession>
<organism evidence="1 2">
    <name type="scientific">Bionectria ochroleuca</name>
    <name type="common">Gliocladium roseum</name>
    <dbReference type="NCBI Taxonomy" id="29856"/>
    <lineage>
        <taxon>Eukaryota</taxon>
        <taxon>Fungi</taxon>
        <taxon>Dikarya</taxon>
        <taxon>Ascomycota</taxon>
        <taxon>Pezizomycotina</taxon>
        <taxon>Sordariomycetes</taxon>
        <taxon>Hypocreomycetidae</taxon>
        <taxon>Hypocreales</taxon>
        <taxon>Bionectriaceae</taxon>
        <taxon>Clonostachys</taxon>
    </lineage>
</organism>
<dbReference type="EMBL" id="CABFNS010000149">
    <property type="protein sequence ID" value="VUC20459.1"/>
    <property type="molecule type" value="Genomic_DNA"/>
</dbReference>
<sequence>MEPKTPLTFASLPTELRLKIWAESIENIDGLAEAHFFRIGGSQRERKSVAASRPALTNDENIDNNRDMCSVHPPSWDPSEIMCSSWVATENPSCYIANAGLWNASFESREVLEKHYTRTDPDFHLNQLDNFQLMGETSFSSLLVNFAKDLHCFQVHGMDDNTTMAITGRNMVPHHIAFEYKAEWGHPRFLESITSFFQSQGHYADAGYRHRNALEEIFSVISKDKRSMSPGQRIWFIDYNIKATRKLKPEDLAGCHIFYAKNRKFVEVGRCQYLVSRYRYPSARARDGFVEYFRRVFLNEQFTENQLPTPTAGVLACLSDSDLI</sequence>
<dbReference type="Proteomes" id="UP000766486">
    <property type="component" value="Unassembled WGS sequence"/>
</dbReference>
<evidence type="ECO:0000313" key="2">
    <source>
        <dbReference type="Proteomes" id="UP000766486"/>
    </source>
</evidence>